<gene>
    <name evidence="2" type="ORF">PROSTU_00494</name>
</gene>
<dbReference type="Pfam" id="PF00535">
    <property type="entry name" value="Glycos_transf_2"/>
    <property type="match status" value="1"/>
</dbReference>
<dbReference type="GO" id="GO:0016757">
    <property type="term" value="F:glycosyltransferase activity"/>
    <property type="evidence" value="ECO:0007669"/>
    <property type="project" value="UniProtKB-KW"/>
</dbReference>
<dbReference type="Gene3D" id="3.90.550.10">
    <property type="entry name" value="Spore Coat Polysaccharide Biosynthesis Protein SpsA, Chain A"/>
    <property type="match status" value="1"/>
</dbReference>
<dbReference type="InterPro" id="IPR050834">
    <property type="entry name" value="Glycosyltransf_2"/>
</dbReference>
<proteinExistence type="predicted"/>
<dbReference type="AlphaFoldDB" id="A0AA87CV06"/>
<feature type="domain" description="Glycosyltransferase 2-like" evidence="1">
    <location>
        <begin position="11"/>
        <end position="122"/>
    </location>
</feature>
<protein>
    <submittedName>
        <fullName evidence="2">Glycosyltransferase, group 2 family protein</fullName>
        <ecNumber evidence="2">2.4.-.-</ecNumber>
    </submittedName>
</protein>
<dbReference type="SUPFAM" id="SSF53448">
    <property type="entry name" value="Nucleotide-diphospho-sugar transferases"/>
    <property type="match status" value="1"/>
</dbReference>
<organism evidence="2 3">
    <name type="scientific">Providencia stuartii ATCC 25827</name>
    <dbReference type="NCBI Taxonomy" id="471874"/>
    <lineage>
        <taxon>Bacteria</taxon>
        <taxon>Pseudomonadati</taxon>
        <taxon>Pseudomonadota</taxon>
        <taxon>Gammaproteobacteria</taxon>
        <taxon>Enterobacterales</taxon>
        <taxon>Morganellaceae</taxon>
        <taxon>Providencia</taxon>
    </lineage>
</organism>
<dbReference type="InterPro" id="IPR001173">
    <property type="entry name" value="Glyco_trans_2-like"/>
</dbReference>
<dbReference type="PANTHER" id="PTHR43685:SF2">
    <property type="entry name" value="GLYCOSYLTRANSFERASE 2-LIKE DOMAIN-CONTAINING PROTEIN"/>
    <property type="match status" value="1"/>
</dbReference>
<sequence length="254" mass="29798">MMPFSKKPLVSVIMPSYNAEKNIQESIQSVLEQEYENLELIIIDDNSTDNTRNILNKIDDPRVHIILSDENHGAGYSRNKGIESAKGRFIAFLDSDDIWLKNKLKEQISFMLDNNYKFTFSYYQHLSNNGLGKTITAPAFTTYHKSLYGNVIGCLTAIYDTDYFGKQYMPLIRKRQDFGLWLTLLTKEKKAYCYPKVLAYYRTDSGMTQNKLNAAKHQWQFYREVLKFNHFQSIWYFSFYTINGFLKHSSILKK</sequence>
<reference evidence="3" key="2">
    <citation type="submission" date="2008-04" db="EMBL/GenBank/DDBJ databases">
        <title>Draft genome sequence of Providencia stuartii(ATCC 25827).</title>
        <authorList>
            <person name="Sudarsanam P."/>
            <person name="Ley R."/>
            <person name="Guruge J."/>
            <person name="Turnbaugh P.J."/>
            <person name="Mahowald M."/>
            <person name="Liep D."/>
            <person name="Gordon J."/>
        </authorList>
    </citation>
    <scope>NUCLEOTIDE SEQUENCE [LARGE SCALE GENOMIC DNA]</scope>
    <source>
        <strain evidence="3">ATCC 25827</strain>
    </source>
</reference>
<comment type="caution">
    <text evidence="2">The sequence shown here is derived from an EMBL/GenBank/DDBJ whole genome shotgun (WGS) entry which is preliminary data.</text>
</comment>
<dbReference type="CDD" id="cd00761">
    <property type="entry name" value="Glyco_tranf_GTA_type"/>
    <property type="match status" value="1"/>
</dbReference>
<evidence type="ECO:0000313" key="2">
    <source>
        <dbReference type="EMBL" id="EDU61605.1"/>
    </source>
</evidence>
<keyword evidence="2" id="KW-0808">Transferase</keyword>
<name>A0AA87CV06_PROST</name>
<accession>A0AA87CV06</accession>
<dbReference type="PANTHER" id="PTHR43685">
    <property type="entry name" value="GLYCOSYLTRANSFERASE"/>
    <property type="match status" value="1"/>
</dbReference>
<dbReference type="RefSeq" id="WP_004924348.1">
    <property type="nucleotide sequence ID" value="NZ_DS607671.1"/>
</dbReference>
<dbReference type="InterPro" id="IPR029044">
    <property type="entry name" value="Nucleotide-diphossugar_trans"/>
</dbReference>
<evidence type="ECO:0000313" key="3">
    <source>
        <dbReference type="Proteomes" id="UP000004506"/>
    </source>
</evidence>
<reference evidence="3" key="1">
    <citation type="submission" date="2008-04" db="EMBL/GenBank/DDBJ databases">
        <title>Draft genome sequence of Providencia stuartii (ATCC 25827).</title>
        <authorList>
            <person name="Sudarsanam P."/>
            <person name="Ley R."/>
            <person name="Guruge J."/>
            <person name="Turnbaugh P.J."/>
            <person name="Mahowald M."/>
            <person name="Liep D."/>
            <person name="Gordon J."/>
        </authorList>
    </citation>
    <scope>NUCLEOTIDE SEQUENCE [LARGE SCALE GENOMIC DNA]</scope>
    <source>
        <strain evidence="3">ATCC 25827</strain>
    </source>
</reference>
<dbReference type="EMBL" id="ABJD02000047">
    <property type="protein sequence ID" value="EDU61605.1"/>
    <property type="molecule type" value="Genomic_DNA"/>
</dbReference>
<keyword evidence="2" id="KW-0328">Glycosyltransferase</keyword>
<dbReference type="Proteomes" id="UP000004506">
    <property type="component" value="Unassembled WGS sequence"/>
</dbReference>
<dbReference type="EC" id="2.4.-.-" evidence="2"/>
<evidence type="ECO:0000259" key="1">
    <source>
        <dbReference type="Pfam" id="PF00535"/>
    </source>
</evidence>
<reference evidence="2 3" key="3">
    <citation type="submission" date="2008-05" db="EMBL/GenBank/DDBJ databases">
        <authorList>
            <person name="Fulton L."/>
            <person name="Clifton S."/>
            <person name="Fulton B."/>
            <person name="Xu J."/>
            <person name="Minx P."/>
            <person name="Pepin K.H."/>
            <person name="Johnson M."/>
            <person name="Thiruvilangam P."/>
            <person name="Bhonagiri V."/>
            <person name="Nash W.E."/>
            <person name="Mardis E.R."/>
            <person name="Wilson R.K."/>
        </authorList>
    </citation>
    <scope>NUCLEOTIDE SEQUENCE [LARGE SCALE GENOMIC DNA]</scope>
    <source>
        <strain evidence="2 3">ATCC 25827</strain>
    </source>
</reference>